<dbReference type="AlphaFoldDB" id="A0A1F6BZ81"/>
<reference evidence="1 2" key="1">
    <citation type="journal article" date="2016" name="Nat. Commun.">
        <title>Thousands of microbial genomes shed light on interconnected biogeochemical processes in an aquifer system.</title>
        <authorList>
            <person name="Anantharaman K."/>
            <person name="Brown C.T."/>
            <person name="Hug L.A."/>
            <person name="Sharon I."/>
            <person name="Castelle C.J."/>
            <person name="Probst A.J."/>
            <person name="Thomas B.C."/>
            <person name="Singh A."/>
            <person name="Wilkins M.J."/>
            <person name="Karaoz U."/>
            <person name="Brodie E.L."/>
            <person name="Williams K.H."/>
            <person name="Hubbard S.S."/>
            <person name="Banfield J.F."/>
        </authorList>
    </citation>
    <scope>NUCLEOTIDE SEQUENCE [LARGE SCALE GENOMIC DNA]</scope>
</reference>
<gene>
    <name evidence="1" type="ORF">A2837_01225</name>
</gene>
<dbReference type="STRING" id="1798475.A2837_01225"/>
<proteinExistence type="predicted"/>
<dbReference type="Proteomes" id="UP000176322">
    <property type="component" value="Unassembled WGS sequence"/>
</dbReference>
<evidence type="ECO:0000313" key="2">
    <source>
        <dbReference type="Proteomes" id="UP000176322"/>
    </source>
</evidence>
<evidence type="ECO:0000313" key="1">
    <source>
        <dbReference type="EMBL" id="OGG41817.1"/>
    </source>
</evidence>
<protein>
    <recommendedName>
        <fullName evidence="3">ATP synthase subunit delta</fullName>
    </recommendedName>
</protein>
<comment type="caution">
    <text evidence="1">The sequence shown here is derived from an EMBL/GenBank/DDBJ whole genome shotgun (WGS) entry which is preliminary data.</text>
</comment>
<dbReference type="EMBL" id="MFKO01000002">
    <property type="protein sequence ID" value="OGG41817.1"/>
    <property type="molecule type" value="Genomic_DNA"/>
</dbReference>
<evidence type="ECO:0008006" key="3">
    <source>
        <dbReference type="Google" id="ProtNLM"/>
    </source>
</evidence>
<name>A0A1F6BZ81_9BACT</name>
<sequence>MNTKQHYLKALLPLLKDEKGASKSLSHLEKVMKKHGHGQLLLPVLRAAVRELSGYANASHPRLILANEKDKARFAKKYKDAEVVIDEHIIGGYIYETEGQRLDHSHKTKLLNWYHATINNK</sequence>
<accession>A0A1F6BZ81</accession>
<organism evidence="1 2">
    <name type="scientific">Candidatus Kaiserbacteria bacterium RIFCSPHIGHO2_01_FULL_46_22</name>
    <dbReference type="NCBI Taxonomy" id="1798475"/>
    <lineage>
        <taxon>Bacteria</taxon>
        <taxon>Candidatus Kaiseribacteriota</taxon>
    </lineage>
</organism>